<dbReference type="AlphaFoldDB" id="A0A1F8ACG2"/>
<name>A0A1F8ACG2_9EURO</name>
<sequence>MGVHEIKSAAEFDEKVINSNKPVVVDFFATWCGPCKAVAPAIEKFSNENEGVEFYKVDVEELNSVAANLGISAMPTFVFFKDGKQVTDLTVRGANPNGVLTGVKALLA</sequence>
<dbReference type="Gene3D" id="3.40.30.10">
    <property type="entry name" value="Glutaredoxin"/>
    <property type="match status" value="1"/>
</dbReference>
<dbReference type="PROSITE" id="PS00194">
    <property type="entry name" value="THIOREDOXIN_1"/>
    <property type="match status" value="1"/>
</dbReference>
<feature type="active site" description="Nucleophile" evidence="4">
    <location>
        <position position="35"/>
    </location>
</feature>
<dbReference type="STRING" id="109264.A0A1F8ACG2"/>
<gene>
    <name evidence="7" type="ORF">ABOM_003503</name>
</gene>
<dbReference type="OrthoDB" id="10263751at2759"/>
<keyword evidence="8" id="KW-1185">Reference proteome</keyword>
<dbReference type="Proteomes" id="UP000179179">
    <property type="component" value="Unassembled WGS sequence"/>
</dbReference>
<dbReference type="InterPro" id="IPR017937">
    <property type="entry name" value="Thioredoxin_CS"/>
</dbReference>
<feature type="disulfide bond" description="Redox-active" evidence="5">
    <location>
        <begin position="32"/>
        <end position="35"/>
    </location>
</feature>
<dbReference type="EMBL" id="LYCR01000009">
    <property type="protein sequence ID" value="OGM49446.1"/>
    <property type="molecule type" value="Genomic_DNA"/>
</dbReference>
<dbReference type="GeneID" id="34446893"/>
<dbReference type="FunFam" id="3.40.30.10:FF:000245">
    <property type="entry name" value="Thioredoxin"/>
    <property type="match status" value="1"/>
</dbReference>
<dbReference type="InterPro" id="IPR005746">
    <property type="entry name" value="Thioredoxin"/>
</dbReference>
<comment type="similarity">
    <text evidence="1 3">Belongs to the thioredoxin family.</text>
</comment>
<dbReference type="PANTHER" id="PTHR46115">
    <property type="entry name" value="THIOREDOXIN-LIKE PROTEIN 1"/>
    <property type="match status" value="1"/>
</dbReference>
<dbReference type="GO" id="GO:0015035">
    <property type="term" value="F:protein-disulfide reductase activity"/>
    <property type="evidence" value="ECO:0007669"/>
    <property type="project" value="InterPro"/>
</dbReference>
<organism evidence="7 8">
    <name type="scientific">Aspergillus bombycis</name>
    <dbReference type="NCBI Taxonomy" id="109264"/>
    <lineage>
        <taxon>Eukaryota</taxon>
        <taxon>Fungi</taxon>
        <taxon>Dikarya</taxon>
        <taxon>Ascomycota</taxon>
        <taxon>Pezizomycotina</taxon>
        <taxon>Eurotiomycetes</taxon>
        <taxon>Eurotiomycetidae</taxon>
        <taxon>Eurotiales</taxon>
        <taxon>Aspergillaceae</taxon>
        <taxon>Aspergillus</taxon>
    </lineage>
</organism>
<evidence type="ECO:0000256" key="5">
    <source>
        <dbReference type="PIRSR" id="PIRSR000077-4"/>
    </source>
</evidence>
<feature type="active site" description="Nucleophile" evidence="4">
    <location>
        <position position="32"/>
    </location>
</feature>
<keyword evidence="2 5" id="KW-1015">Disulfide bond</keyword>
<evidence type="ECO:0000259" key="6">
    <source>
        <dbReference type="PROSITE" id="PS51352"/>
    </source>
</evidence>
<comment type="caution">
    <text evidence="7">The sequence shown here is derived from an EMBL/GenBank/DDBJ whole genome shotgun (WGS) entry which is preliminary data.</text>
</comment>
<evidence type="ECO:0000313" key="8">
    <source>
        <dbReference type="Proteomes" id="UP000179179"/>
    </source>
</evidence>
<dbReference type="PRINTS" id="PR00421">
    <property type="entry name" value="THIOREDOXIN"/>
</dbReference>
<evidence type="ECO:0000256" key="3">
    <source>
        <dbReference type="PIRNR" id="PIRNR000077"/>
    </source>
</evidence>
<reference evidence="7 8" key="1">
    <citation type="journal article" date="2016" name="Genome Biol. Evol.">
        <title>Draft genome sequence of an aflatoxigenic Aspergillus species, A. bombycis.</title>
        <authorList>
            <person name="Moore G.G."/>
            <person name="Mack B.M."/>
            <person name="Beltz S.B."/>
            <person name="Gilbert M.K."/>
        </authorList>
    </citation>
    <scope>NUCLEOTIDE SEQUENCE [LARGE SCALE GENOMIC DNA]</scope>
    <source>
        <strain evidence="8">NRRL 26010</strain>
    </source>
</reference>
<evidence type="ECO:0000256" key="2">
    <source>
        <dbReference type="ARBA" id="ARBA00023157"/>
    </source>
</evidence>
<dbReference type="CDD" id="cd02947">
    <property type="entry name" value="TRX_family"/>
    <property type="match status" value="1"/>
</dbReference>
<dbReference type="RefSeq" id="XP_022393163.1">
    <property type="nucleotide sequence ID" value="XM_022530633.1"/>
</dbReference>
<feature type="site" description="Contributes to redox potential value" evidence="4">
    <location>
        <position position="33"/>
    </location>
</feature>
<dbReference type="InterPro" id="IPR036249">
    <property type="entry name" value="Thioredoxin-like_sf"/>
</dbReference>
<dbReference type="Pfam" id="PF00085">
    <property type="entry name" value="Thioredoxin"/>
    <property type="match status" value="1"/>
</dbReference>
<feature type="domain" description="Thioredoxin" evidence="6">
    <location>
        <begin position="1"/>
        <end position="108"/>
    </location>
</feature>
<dbReference type="SUPFAM" id="SSF52833">
    <property type="entry name" value="Thioredoxin-like"/>
    <property type="match status" value="1"/>
</dbReference>
<accession>A0A1F8ACG2</accession>
<dbReference type="InterPro" id="IPR013766">
    <property type="entry name" value="Thioredoxin_domain"/>
</dbReference>
<evidence type="ECO:0000256" key="4">
    <source>
        <dbReference type="PIRSR" id="PIRSR000077-1"/>
    </source>
</evidence>
<protein>
    <recommendedName>
        <fullName evidence="3">Thioredoxin</fullName>
    </recommendedName>
</protein>
<keyword evidence="5" id="KW-0676">Redox-active center</keyword>
<evidence type="ECO:0000256" key="1">
    <source>
        <dbReference type="ARBA" id="ARBA00008987"/>
    </source>
</evidence>
<dbReference type="NCBIfam" id="TIGR01068">
    <property type="entry name" value="thioredoxin"/>
    <property type="match status" value="1"/>
</dbReference>
<evidence type="ECO:0000313" key="7">
    <source>
        <dbReference type="EMBL" id="OGM49446.1"/>
    </source>
</evidence>
<proteinExistence type="inferred from homology"/>
<dbReference type="PROSITE" id="PS51352">
    <property type="entry name" value="THIOREDOXIN_2"/>
    <property type="match status" value="1"/>
</dbReference>
<feature type="site" description="Deprotonates C-terminal active site Cys" evidence="4">
    <location>
        <position position="26"/>
    </location>
</feature>
<dbReference type="PIRSF" id="PIRSF000077">
    <property type="entry name" value="Thioredoxin"/>
    <property type="match status" value="1"/>
</dbReference>
<feature type="site" description="Contributes to redox potential value" evidence="4">
    <location>
        <position position="34"/>
    </location>
</feature>